<name>G4YLK5_PHYSP</name>
<keyword evidence="2" id="KW-1185">Reference proteome</keyword>
<dbReference type="AlphaFoldDB" id="G4YLK5"/>
<evidence type="ECO:0008006" key="3">
    <source>
        <dbReference type="Google" id="ProtNLM"/>
    </source>
</evidence>
<dbReference type="RefSeq" id="XP_009517761.1">
    <property type="nucleotide sequence ID" value="XM_009519466.1"/>
</dbReference>
<protein>
    <recommendedName>
        <fullName evidence="3">DUF4219 domain-containing protein</fullName>
    </recommendedName>
</protein>
<dbReference type="InParanoid" id="G4YLK5"/>
<dbReference type="Proteomes" id="UP000002640">
    <property type="component" value="Unassembled WGS sequence"/>
</dbReference>
<sequence>DFNGWYSRLKLKLDAKGLWEDFCEKQDTLSPDLSKTVEEEATPFGVLERLRKMFVGATKLSFVHQLGAVMEMKYEKGTNLLVFIEELKQGFTKLENMGLPLQDSLKPYILVMVLNDTFENILRTYL</sequence>
<evidence type="ECO:0000313" key="1">
    <source>
        <dbReference type="EMBL" id="EGZ30486.1"/>
    </source>
</evidence>
<feature type="non-terminal residue" evidence="1">
    <location>
        <position position="126"/>
    </location>
</feature>
<gene>
    <name evidence="1" type="ORF">PHYSODRAFT_383679</name>
</gene>
<reference evidence="1 2" key="1">
    <citation type="journal article" date="2006" name="Science">
        <title>Phytophthora genome sequences uncover evolutionary origins and mechanisms of pathogenesis.</title>
        <authorList>
            <person name="Tyler B.M."/>
            <person name="Tripathy S."/>
            <person name="Zhang X."/>
            <person name="Dehal P."/>
            <person name="Jiang R.H."/>
            <person name="Aerts A."/>
            <person name="Arredondo F.D."/>
            <person name="Baxter L."/>
            <person name="Bensasson D."/>
            <person name="Beynon J.L."/>
            <person name="Chapman J."/>
            <person name="Damasceno C.M."/>
            <person name="Dorrance A.E."/>
            <person name="Dou D."/>
            <person name="Dickerman A.W."/>
            <person name="Dubchak I.L."/>
            <person name="Garbelotto M."/>
            <person name="Gijzen M."/>
            <person name="Gordon S.G."/>
            <person name="Govers F."/>
            <person name="Grunwald N.J."/>
            <person name="Huang W."/>
            <person name="Ivors K.L."/>
            <person name="Jones R.W."/>
            <person name="Kamoun S."/>
            <person name="Krampis K."/>
            <person name="Lamour K.H."/>
            <person name="Lee M.K."/>
            <person name="McDonald W.H."/>
            <person name="Medina M."/>
            <person name="Meijer H.J."/>
            <person name="Nordberg E.K."/>
            <person name="Maclean D.J."/>
            <person name="Ospina-Giraldo M.D."/>
            <person name="Morris P.F."/>
            <person name="Phuntumart V."/>
            <person name="Putnam N.H."/>
            <person name="Rash S."/>
            <person name="Rose J.K."/>
            <person name="Sakihama Y."/>
            <person name="Salamov A.A."/>
            <person name="Savidor A."/>
            <person name="Scheuring C.F."/>
            <person name="Smith B.M."/>
            <person name="Sobral B.W."/>
            <person name="Terry A."/>
            <person name="Torto-Alalibo T.A."/>
            <person name="Win J."/>
            <person name="Xu Z."/>
            <person name="Zhang H."/>
            <person name="Grigoriev I.V."/>
            <person name="Rokhsar D.S."/>
            <person name="Boore J.L."/>
        </authorList>
    </citation>
    <scope>NUCLEOTIDE SEQUENCE [LARGE SCALE GENOMIC DNA]</scope>
    <source>
        <strain evidence="1 2">P6497</strain>
    </source>
</reference>
<dbReference type="EMBL" id="JH159151">
    <property type="protein sequence ID" value="EGZ30486.1"/>
    <property type="molecule type" value="Genomic_DNA"/>
</dbReference>
<dbReference type="KEGG" id="psoj:PHYSODRAFT_383679"/>
<accession>G4YLK5</accession>
<dbReference type="GeneID" id="20650841"/>
<evidence type="ECO:0000313" key="2">
    <source>
        <dbReference type="Proteomes" id="UP000002640"/>
    </source>
</evidence>
<feature type="non-terminal residue" evidence="1">
    <location>
        <position position="1"/>
    </location>
</feature>
<organism evidence="1 2">
    <name type="scientific">Phytophthora sojae (strain P6497)</name>
    <name type="common">Soybean stem and root rot agent</name>
    <name type="synonym">Phytophthora megasperma f. sp. glycines</name>
    <dbReference type="NCBI Taxonomy" id="1094619"/>
    <lineage>
        <taxon>Eukaryota</taxon>
        <taxon>Sar</taxon>
        <taxon>Stramenopiles</taxon>
        <taxon>Oomycota</taxon>
        <taxon>Peronosporomycetes</taxon>
        <taxon>Peronosporales</taxon>
        <taxon>Peronosporaceae</taxon>
        <taxon>Phytophthora</taxon>
    </lineage>
</organism>
<proteinExistence type="predicted"/>